<protein>
    <submittedName>
        <fullName evidence="1">Uncharacterized protein</fullName>
    </submittedName>
</protein>
<dbReference type="EMBL" id="JAEACU010000001">
    <property type="protein sequence ID" value="KAH7546515.1"/>
    <property type="molecule type" value="Genomic_DNA"/>
</dbReference>
<dbReference type="Proteomes" id="UP000813462">
    <property type="component" value="Unassembled WGS sequence"/>
</dbReference>
<reference evidence="1" key="1">
    <citation type="journal article" date="2021" name="Front. Plant Sci.">
        <title>Chromosome-Scale Genome Assembly for Chinese Sour Jujube and Insights Into Its Genome Evolution and Domestication Signature.</title>
        <authorList>
            <person name="Shen L.-Y."/>
            <person name="Luo H."/>
            <person name="Wang X.-L."/>
            <person name="Wang X.-M."/>
            <person name="Qiu X.-J."/>
            <person name="Liu H."/>
            <person name="Zhou S.-S."/>
            <person name="Jia K.-H."/>
            <person name="Nie S."/>
            <person name="Bao Y.-T."/>
            <person name="Zhang R.-G."/>
            <person name="Yun Q.-Z."/>
            <person name="Chai Y.-H."/>
            <person name="Lu J.-Y."/>
            <person name="Li Y."/>
            <person name="Zhao S.-W."/>
            <person name="Mao J.-F."/>
            <person name="Jia S.-G."/>
            <person name="Mao Y.-M."/>
        </authorList>
    </citation>
    <scope>NUCLEOTIDE SEQUENCE</scope>
    <source>
        <strain evidence="1">AT0</strain>
        <tissue evidence="1">Leaf</tissue>
    </source>
</reference>
<proteinExistence type="predicted"/>
<name>A0A978W3I1_ZIZJJ</name>
<dbReference type="PANTHER" id="PTHR34965">
    <property type="entry name" value="OS07G0118300 PROTEIN"/>
    <property type="match status" value="1"/>
</dbReference>
<comment type="caution">
    <text evidence="1">The sequence shown here is derived from an EMBL/GenBank/DDBJ whole genome shotgun (WGS) entry which is preliminary data.</text>
</comment>
<sequence>MRSDLFLVVCKCFSILTSSTAVLCIAVNVFDGIFRCYEVLIAAFVVLAETEWEFIIKFWKSTFLAPLGTDPVVVDLMGLGKGEAWINVRALEGIGQILKPMKMVALIFVIIMEHTIVISA</sequence>
<gene>
    <name evidence="1" type="ORF">FEM48_Zijuj01G0209000</name>
</gene>
<accession>A0A978W3I1</accession>
<organism evidence="1 2">
    <name type="scientific">Ziziphus jujuba var. spinosa</name>
    <dbReference type="NCBI Taxonomy" id="714518"/>
    <lineage>
        <taxon>Eukaryota</taxon>
        <taxon>Viridiplantae</taxon>
        <taxon>Streptophyta</taxon>
        <taxon>Embryophyta</taxon>
        <taxon>Tracheophyta</taxon>
        <taxon>Spermatophyta</taxon>
        <taxon>Magnoliopsida</taxon>
        <taxon>eudicotyledons</taxon>
        <taxon>Gunneridae</taxon>
        <taxon>Pentapetalae</taxon>
        <taxon>rosids</taxon>
        <taxon>fabids</taxon>
        <taxon>Rosales</taxon>
        <taxon>Rhamnaceae</taxon>
        <taxon>Paliureae</taxon>
        <taxon>Ziziphus</taxon>
    </lineage>
</organism>
<evidence type="ECO:0000313" key="1">
    <source>
        <dbReference type="EMBL" id="KAH7546515.1"/>
    </source>
</evidence>
<evidence type="ECO:0000313" key="2">
    <source>
        <dbReference type="Proteomes" id="UP000813462"/>
    </source>
</evidence>
<dbReference type="AlphaFoldDB" id="A0A978W3I1"/>
<dbReference type="PANTHER" id="PTHR34965:SF1">
    <property type="entry name" value="OS07G0118300 PROTEIN"/>
    <property type="match status" value="1"/>
</dbReference>